<evidence type="ECO:0000313" key="2">
    <source>
        <dbReference type="Proteomes" id="UP000007050"/>
    </source>
</evidence>
<dbReference type="KEGG" id="esr:ES1_11480"/>
<dbReference type="Proteomes" id="UP000007050">
    <property type="component" value="Chromosome"/>
</dbReference>
<reference evidence="1 2" key="2">
    <citation type="submission" date="2010-03" db="EMBL/GenBank/DDBJ databases">
        <authorList>
            <person name="Pajon A."/>
        </authorList>
    </citation>
    <scope>NUCLEOTIDE SEQUENCE [LARGE SCALE GENOMIC DNA]</scope>
    <source>
        <strain evidence="1 2">V10Sc8a</strain>
    </source>
</reference>
<gene>
    <name evidence="1" type="ORF">ES1_11480</name>
</gene>
<dbReference type="HOGENOM" id="CLU_2734026_0_0_9"/>
<dbReference type="EMBL" id="FP929059">
    <property type="protein sequence ID" value="CBL34174.1"/>
    <property type="molecule type" value="Genomic_DNA"/>
</dbReference>
<sequence length="71" mass="8168">MKEGENQRGKRKAKQYTTCFIVSIYQVNRHIFKTCNFAVILKVTMYKLGGFAGTDLNKLYGKPSETDNCRL</sequence>
<dbReference type="AlphaFoldDB" id="D4MK91"/>
<name>D4MK91_9FIRM</name>
<dbReference type="BioCyc" id="ESIR717961:G136L-941-MONOMER"/>
<protein>
    <submittedName>
        <fullName evidence="1">Uncharacterized protein</fullName>
    </submittedName>
</protein>
<proteinExistence type="predicted"/>
<organism evidence="1 2">
    <name type="scientific">[Eubacterium] siraeum V10Sc8a</name>
    <dbReference type="NCBI Taxonomy" id="717961"/>
    <lineage>
        <taxon>Bacteria</taxon>
        <taxon>Bacillati</taxon>
        <taxon>Bacillota</taxon>
        <taxon>Clostridia</taxon>
        <taxon>Eubacteriales</taxon>
        <taxon>Oscillospiraceae</taxon>
        <taxon>Oscillospiraceae incertae sedis</taxon>
    </lineage>
</organism>
<accession>D4MK91</accession>
<evidence type="ECO:0000313" key="1">
    <source>
        <dbReference type="EMBL" id="CBL34174.1"/>
    </source>
</evidence>
<reference evidence="1 2" key="1">
    <citation type="submission" date="2010-03" db="EMBL/GenBank/DDBJ databases">
        <title>The genome sequence of Eubacterium siraeum V10Sc8a.</title>
        <authorList>
            <consortium name="metaHIT consortium -- http://www.metahit.eu/"/>
            <person name="Pajon A."/>
            <person name="Turner K."/>
            <person name="Parkhill J."/>
            <person name="Duncan S."/>
            <person name="Flint H."/>
        </authorList>
    </citation>
    <scope>NUCLEOTIDE SEQUENCE [LARGE SCALE GENOMIC DNA]</scope>
    <source>
        <strain evidence="1 2">V10Sc8a</strain>
    </source>
</reference>